<evidence type="ECO:0008006" key="2">
    <source>
        <dbReference type="Google" id="ProtNLM"/>
    </source>
</evidence>
<sequence>MGDKGYIKKKLLQQLMAQGVQLLTTL</sequence>
<protein>
    <recommendedName>
        <fullName evidence="2">Transposase DDE domain-containing protein</fullName>
    </recommendedName>
</protein>
<reference evidence="1" key="1">
    <citation type="submission" date="2018-05" db="EMBL/GenBank/DDBJ databases">
        <authorList>
            <person name="Lanie J.A."/>
            <person name="Ng W.-L."/>
            <person name="Kazmierczak K.M."/>
            <person name="Andrzejewski T.M."/>
            <person name="Davidsen T.M."/>
            <person name="Wayne K.J."/>
            <person name="Tettelin H."/>
            <person name="Glass J.I."/>
            <person name="Rusch D."/>
            <person name="Podicherti R."/>
            <person name="Tsui H.-C.T."/>
            <person name="Winkler M.E."/>
        </authorList>
    </citation>
    <scope>NUCLEOTIDE SEQUENCE</scope>
</reference>
<gene>
    <name evidence="1" type="ORF">METZ01_LOCUS251879</name>
</gene>
<evidence type="ECO:0000313" key="1">
    <source>
        <dbReference type="EMBL" id="SVB99025.1"/>
    </source>
</evidence>
<organism evidence="1">
    <name type="scientific">marine metagenome</name>
    <dbReference type="NCBI Taxonomy" id="408172"/>
    <lineage>
        <taxon>unclassified sequences</taxon>
        <taxon>metagenomes</taxon>
        <taxon>ecological metagenomes</taxon>
    </lineage>
</organism>
<name>A0A382II54_9ZZZZ</name>
<proteinExistence type="predicted"/>
<dbReference type="EMBL" id="UINC01067399">
    <property type="protein sequence ID" value="SVB99025.1"/>
    <property type="molecule type" value="Genomic_DNA"/>
</dbReference>
<dbReference type="AlphaFoldDB" id="A0A382II54"/>
<accession>A0A382II54</accession>
<feature type="non-terminal residue" evidence="1">
    <location>
        <position position="26"/>
    </location>
</feature>